<reference evidence="3" key="1">
    <citation type="submission" date="2023-10" db="EMBL/GenBank/DDBJ databases">
        <authorList>
            <person name="Chen Y."/>
            <person name="Shah S."/>
            <person name="Dougan E. K."/>
            <person name="Thang M."/>
            <person name="Chan C."/>
        </authorList>
    </citation>
    <scope>NUCLEOTIDE SEQUENCE [LARGE SCALE GENOMIC DNA]</scope>
</reference>
<feature type="compositionally biased region" description="Polar residues" evidence="1">
    <location>
        <begin position="82"/>
        <end position="93"/>
    </location>
</feature>
<dbReference type="Gene3D" id="1.10.510.10">
    <property type="entry name" value="Transferase(Phosphotransferase) domain 1"/>
    <property type="match status" value="1"/>
</dbReference>
<feature type="domain" description="Protein kinase" evidence="2">
    <location>
        <begin position="1"/>
        <end position="341"/>
    </location>
</feature>
<dbReference type="PROSITE" id="PS50011">
    <property type="entry name" value="PROTEIN_KINASE_DOM"/>
    <property type="match status" value="1"/>
</dbReference>
<dbReference type="InterPro" id="IPR001245">
    <property type="entry name" value="Ser-Thr/Tyr_kinase_cat_dom"/>
</dbReference>
<gene>
    <name evidence="3" type="ORF">PCOR1329_LOCUS23223</name>
</gene>
<evidence type="ECO:0000313" key="4">
    <source>
        <dbReference type="Proteomes" id="UP001189429"/>
    </source>
</evidence>
<comment type="caution">
    <text evidence="3">The sequence shown here is derived from an EMBL/GenBank/DDBJ whole genome shotgun (WGS) entry which is preliminary data.</text>
</comment>
<feature type="compositionally biased region" description="Polar residues" evidence="1">
    <location>
        <begin position="116"/>
        <end position="132"/>
    </location>
</feature>
<evidence type="ECO:0000313" key="3">
    <source>
        <dbReference type="EMBL" id="CAK0822126.1"/>
    </source>
</evidence>
<sequence length="381" mass="40699">DVPHAKVTDFGLARVRVARQQWAQPAPGLLRQQHRGRAPWGSRGAALGRSSSCPHFVGVHPCSRPRGVVDVLPRVEEASPRTGPTTPSPASSQAAPDLHLLLAGPHGAGSPGRRQLPTSPEDTASTSCSQVAHDTLPGPTPQRRMRHVASMPDFQGRCGSSRSSSCSSRTRSRPSSPPRSDMPDDASQPSTPWLSDASRPDLAESEESSASLGHGARNFSSDSLCSDASRNTSASRLTCRIGTVPWMSPELLRSGSSYTAKVDVYAYGVLLYEILFCEPPFAELEPEEVEAAVLAGYRPDTDWDGGDDVPSQLLGLMRACWHEDAPRRPSFDTLVGALAAFRREDAAAFEALLTAGEGEAEMGMSHWEVCISRGPSSAIVV</sequence>
<dbReference type="EMBL" id="CAUYUJ010007840">
    <property type="protein sequence ID" value="CAK0822126.1"/>
    <property type="molecule type" value="Genomic_DNA"/>
</dbReference>
<name>A0ABN9RYC6_9DINO</name>
<organism evidence="3 4">
    <name type="scientific">Prorocentrum cordatum</name>
    <dbReference type="NCBI Taxonomy" id="2364126"/>
    <lineage>
        <taxon>Eukaryota</taxon>
        <taxon>Sar</taxon>
        <taxon>Alveolata</taxon>
        <taxon>Dinophyceae</taxon>
        <taxon>Prorocentrales</taxon>
        <taxon>Prorocentraceae</taxon>
        <taxon>Prorocentrum</taxon>
    </lineage>
</organism>
<keyword evidence="4" id="KW-1185">Reference proteome</keyword>
<feature type="compositionally biased region" description="Low complexity" evidence="1">
    <location>
        <begin position="160"/>
        <end position="169"/>
    </location>
</feature>
<evidence type="ECO:0000256" key="1">
    <source>
        <dbReference type="SAM" id="MobiDB-lite"/>
    </source>
</evidence>
<dbReference type="Proteomes" id="UP001189429">
    <property type="component" value="Unassembled WGS sequence"/>
</dbReference>
<feature type="compositionally biased region" description="Low complexity" evidence="1">
    <location>
        <begin position="94"/>
        <end position="105"/>
    </location>
</feature>
<dbReference type="SMART" id="SM00219">
    <property type="entry name" value="TyrKc"/>
    <property type="match status" value="1"/>
</dbReference>
<dbReference type="InterPro" id="IPR020635">
    <property type="entry name" value="Tyr_kinase_cat_dom"/>
</dbReference>
<proteinExistence type="predicted"/>
<evidence type="ECO:0000259" key="2">
    <source>
        <dbReference type="PROSITE" id="PS50011"/>
    </source>
</evidence>
<accession>A0ABN9RYC6</accession>
<dbReference type="Pfam" id="PF07714">
    <property type="entry name" value="PK_Tyr_Ser-Thr"/>
    <property type="match status" value="1"/>
</dbReference>
<feature type="non-terminal residue" evidence="3">
    <location>
        <position position="1"/>
    </location>
</feature>
<dbReference type="InterPro" id="IPR000719">
    <property type="entry name" value="Prot_kinase_dom"/>
</dbReference>
<dbReference type="InterPro" id="IPR051681">
    <property type="entry name" value="Ser/Thr_Kinases-Pseudokinases"/>
</dbReference>
<dbReference type="InterPro" id="IPR011009">
    <property type="entry name" value="Kinase-like_dom_sf"/>
</dbReference>
<feature type="compositionally biased region" description="Polar residues" evidence="1">
    <location>
        <begin position="218"/>
        <end position="229"/>
    </location>
</feature>
<protein>
    <recommendedName>
        <fullName evidence="2">Protein kinase domain-containing protein</fullName>
    </recommendedName>
</protein>
<dbReference type="PANTHER" id="PTHR44329">
    <property type="entry name" value="SERINE/THREONINE-PROTEIN KINASE TNNI3K-RELATED"/>
    <property type="match status" value="1"/>
</dbReference>
<feature type="region of interest" description="Disordered" evidence="1">
    <location>
        <begin position="23"/>
        <end position="49"/>
    </location>
</feature>
<feature type="region of interest" description="Disordered" evidence="1">
    <location>
        <begin position="74"/>
        <end position="229"/>
    </location>
</feature>
<dbReference type="SUPFAM" id="SSF56112">
    <property type="entry name" value="Protein kinase-like (PK-like)"/>
    <property type="match status" value="1"/>
</dbReference>